<keyword evidence="18" id="KW-1185">Reference proteome</keyword>
<feature type="compositionally biased region" description="Polar residues" evidence="13">
    <location>
        <begin position="717"/>
        <end position="757"/>
    </location>
</feature>
<evidence type="ECO:0000256" key="7">
    <source>
        <dbReference type="ARBA" id="ARBA00023015"/>
    </source>
</evidence>
<feature type="signal peptide" evidence="14">
    <location>
        <begin position="1"/>
        <end position="17"/>
    </location>
</feature>
<dbReference type="Gene3D" id="3.30.460.10">
    <property type="entry name" value="Beta Polymerase, domain 2"/>
    <property type="match status" value="1"/>
</dbReference>
<feature type="region of interest" description="Disordered" evidence="13">
    <location>
        <begin position="433"/>
        <end position="458"/>
    </location>
</feature>
<feature type="compositionally biased region" description="Gly residues" evidence="13">
    <location>
        <begin position="572"/>
        <end position="581"/>
    </location>
</feature>
<dbReference type="Pfam" id="PF20965">
    <property type="entry name" value="DZF_C"/>
    <property type="match status" value="1"/>
</dbReference>
<dbReference type="FunFam" id="1.10.1410.40:FF:000001">
    <property type="entry name" value="interleukin enhancer-binding factor 3 isoform X1"/>
    <property type="match status" value="1"/>
</dbReference>
<keyword evidence="4" id="KW-0597">Phosphoprotein</keyword>
<comment type="subcellular location">
    <subcellularLocation>
        <location evidence="2">Cytoplasm</location>
    </subcellularLocation>
    <subcellularLocation>
        <location evidence="1">Nucleus</location>
    </subcellularLocation>
</comment>
<feature type="region of interest" description="Disordered" evidence="13">
    <location>
        <begin position="245"/>
        <end position="311"/>
    </location>
</feature>
<dbReference type="Gene3D" id="1.10.1410.40">
    <property type="match status" value="1"/>
</dbReference>
<keyword evidence="11" id="KW-0539">Nucleus</keyword>
<dbReference type="SMART" id="SM00358">
    <property type="entry name" value="DSRM"/>
    <property type="match status" value="2"/>
</dbReference>
<keyword evidence="10" id="KW-0804">Transcription</keyword>
<dbReference type="SUPFAM" id="SSF54768">
    <property type="entry name" value="dsRNA-binding domain-like"/>
    <property type="match status" value="2"/>
</dbReference>
<comment type="caution">
    <text evidence="17">The sequence shown here is derived from an EMBL/GenBank/DDBJ whole genome shotgun (WGS) entry which is preliminary data.</text>
</comment>
<evidence type="ECO:0000259" key="16">
    <source>
        <dbReference type="PROSITE" id="PS51703"/>
    </source>
</evidence>
<dbReference type="InterPro" id="IPR049402">
    <property type="entry name" value="DZF_dom_C"/>
</dbReference>
<name>A0AAD7SME1_9TELE</name>
<dbReference type="InterPro" id="IPR049401">
    <property type="entry name" value="DZF_dom_N"/>
</dbReference>
<evidence type="ECO:0000313" key="17">
    <source>
        <dbReference type="EMBL" id="KAJ8404151.1"/>
    </source>
</evidence>
<dbReference type="InterPro" id="IPR006561">
    <property type="entry name" value="DZF_dom"/>
</dbReference>
<keyword evidence="7" id="KW-0805">Transcription regulation</keyword>
<keyword evidence="5" id="KW-0677">Repeat</keyword>
<protein>
    <recommendedName>
        <fullName evidence="19">Interleukin enhancer-binding factor 3 homolog</fullName>
    </recommendedName>
</protein>
<evidence type="ECO:0000259" key="15">
    <source>
        <dbReference type="PROSITE" id="PS50137"/>
    </source>
</evidence>
<dbReference type="GO" id="GO:0003677">
    <property type="term" value="F:DNA binding"/>
    <property type="evidence" value="ECO:0007669"/>
    <property type="project" value="UniProtKB-KW"/>
</dbReference>
<feature type="domain" description="DRBM" evidence="15">
    <location>
        <begin position="457"/>
        <end position="523"/>
    </location>
</feature>
<dbReference type="EMBL" id="JAINUG010000054">
    <property type="protein sequence ID" value="KAJ8404151.1"/>
    <property type="molecule type" value="Genomic_DNA"/>
</dbReference>
<accession>A0AAD7SME1</accession>
<evidence type="ECO:0000256" key="11">
    <source>
        <dbReference type="ARBA" id="ARBA00023242"/>
    </source>
</evidence>
<dbReference type="PROSITE" id="PS50137">
    <property type="entry name" value="DS_RBD"/>
    <property type="match status" value="2"/>
</dbReference>
<dbReference type="Pfam" id="PF07528">
    <property type="entry name" value="DZF_N"/>
    <property type="match status" value="1"/>
</dbReference>
<keyword evidence="9" id="KW-0238">DNA-binding</keyword>
<dbReference type="Gene3D" id="3.30.160.20">
    <property type="match status" value="2"/>
</dbReference>
<feature type="compositionally biased region" description="Pro residues" evidence="13">
    <location>
        <begin position="668"/>
        <end position="688"/>
    </location>
</feature>
<keyword evidence="14" id="KW-0732">Signal</keyword>
<evidence type="ECO:0000256" key="2">
    <source>
        <dbReference type="ARBA" id="ARBA00004496"/>
    </source>
</evidence>
<reference evidence="17" key="1">
    <citation type="journal article" date="2023" name="Science">
        <title>Genome structures resolve the early diversification of teleost fishes.</title>
        <authorList>
            <person name="Parey E."/>
            <person name="Louis A."/>
            <person name="Montfort J."/>
            <person name="Bouchez O."/>
            <person name="Roques C."/>
            <person name="Iampietro C."/>
            <person name="Lluch J."/>
            <person name="Castinel A."/>
            <person name="Donnadieu C."/>
            <person name="Desvignes T."/>
            <person name="Floi Bucao C."/>
            <person name="Jouanno E."/>
            <person name="Wen M."/>
            <person name="Mejri S."/>
            <person name="Dirks R."/>
            <person name="Jansen H."/>
            <person name="Henkel C."/>
            <person name="Chen W.J."/>
            <person name="Zahm M."/>
            <person name="Cabau C."/>
            <person name="Klopp C."/>
            <person name="Thompson A.W."/>
            <person name="Robinson-Rechavi M."/>
            <person name="Braasch I."/>
            <person name="Lecointre G."/>
            <person name="Bobe J."/>
            <person name="Postlethwait J.H."/>
            <person name="Berthelot C."/>
            <person name="Roest Crollius H."/>
            <person name="Guiguen Y."/>
        </authorList>
    </citation>
    <scope>NUCLEOTIDE SEQUENCE</scope>
    <source>
        <strain evidence="17">NC1722</strain>
    </source>
</reference>
<evidence type="ECO:0000256" key="10">
    <source>
        <dbReference type="ARBA" id="ARBA00023163"/>
    </source>
</evidence>
<evidence type="ECO:0008006" key="19">
    <source>
        <dbReference type="Google" id="ProtNLM"/>
    </source>
</evidence>
<feature type="compositionally biased region" description="Polar residues" evidence="13">
    <location>
        <begin position="437"/>
        <end position="449"/>
    </location>
</feature>
<evidence type="ECO:0000256" key="8">
    <source>
        <dbReference type="ARBA" id="ARBA00023118"/>
    </source>
</evidence>
<dbReference type="Proteomes" id="UP001221898">
    <property type="component" value="Unassembled WGS sequence"/>
</dbReference>
<dbReference type="InterPro" id="IPR014720">
    <property type="entry name" value="dsRBD_dom"/>
</dbReference>
<keyword evidence="3" id="KW-0963">Cytoplasm</keyword>
<keyword evidence="8" id="KW-0051">Antiviral defense</keyword>
<proteinExistence type="predicted"/>
<evidence type="ECO:0000256" key="6">
    <source>
        <dbReference type="ARBA" id="ARBA00022884"/>
    </source>
</evidence>
<sequence length="781" mass="82865">MRVGLVAKGLLLKGDLALELVLLCKDKPTITLLKKVAENLAVQLVTITEEKYEIVQCIREATIVIKSTKEPELALTIHLTSPIVREEGDKQTIGDTLSVIDPPDVLDRQKCLTALASLRHAKWFQARANGLKSCVIVIRILRDLCTRVSTWAPLRGWPLELLCEKAIGTGNRPMGAGEALRRVLECLASGILLADGPGISDPCEKETTDAICHLDRQQREDITQSAQHALRLAAFGQLHKVLGMDPLPSKMPRKPRSDTPIDYTVQIPPSTTYAPPMKRPIEEEEGGDDKSPNKKKKKLQKKTPDEKAEPAQAMNALMRLNQLKPGLQYRLVSQTGPVHVPVFTMAVEVDGKSYEASGPSKRTAKLHVAVKVLQDMGLPTGVELKTADAIKIDEVSVGDVELKTQAPPPATTDAPTTNNNNNNVVAAAVTTAPTNASPEATESAENLRQQGPILTKHGKNPVMELNEKRRGLKYELVSETGGSHDKRFVMEVEMDGQKFQGTGSNKKVAKAYAALAALEKLFPEGSTPDANKKKKLPPMHHPGFGMMGGPGGDPGANPRGRGRGGRARGRGRGFNNGGGYNQGGYGGYGYGNNANSGYNNYYSNGGANGAGGAPGASPVAPAPNATGGGTGGYGSYYQNEGGYSAPPPPSPKPPGKKPLMHQGSKPPFAGPPGPPAGYQATPPPPPPGQGSYSQFGQGFGQGKKTFGQSQGGGAYPSYSTAYPSQVTGGAGSQDYSYDGYNNQSTFNTQGGISQSYGGSPGSYHTPPGCGRGDPNMNYQYR</sequence>
<dbReference type="GO" id="GO:0071011">
    <property type="term" value="C:precatalytic spliceosome"/>
    <property type="evidence" value="ECO:0007669"/>
    <property type="project" value="TreeGrafter"/>
</dbReference>
<gene>
    <name evidence="17" type="ORF">AAFF_G00339240</name>
</gene>
<dbReference type="FunFam" id="3.30.160.20:FF:000006">
    <property type="entry name" value="interleukin enhancer-binding factor 3 isoform X2"/>
    <property type="match status" value="1"/>
</dbReference>
<dbReference type="FunFam" id="3.30.160.20:FF:000008">
    <property type="entry name" value="interleukin enhancer-binding factor 3 isoform X2"/>
    <property type="match status" value="1"/>
</dbReference>
<dbReference type="Pfam" id="PF00035">
    <property type="entry name" value="dsrm"/>
    <property type="match status" value="2"/>
</dbReference>
<organism evidence="17 18">
    <name type="scientific">Aldrovandia affinis</name>
    <dbReference type="NCBI Taxonomy" id="143900"/>
    <lineage>
        <taxon>Eukaryota</taxon>
        <taxon>Metazoa</taxon>
        <taxon>Chordata</taxon>
        <taxon>Craniata</taxon>
        <taxon>Vertebrata</taxon>
        <taxon>Euteleostomi</taxon>
        <taxon>Actinopterygii</taxon>
        <taxon>Neopterygii</taxon>
        <taxon>Teleostei</taxon>
        <taxon>Notacanthiformes</taxon>
        <taxon>Halosauridae</taxon>
        <taxon>Aldrovandia</taxon>
    </lineage>
</organism>
<dbReference type="SMART" id="SM00572">
    <property type="entry name" value="DZF"/>
    <property type="match status" value="1"/>
</dbReference>
<feature type="compositionally biased region" description="Low complexity" evidence="13">
    <location>
        <begin position="689"/>
        <end position="708"/>
    </location>
</feature>
<dbReference type="FunFam" id="3.30.460.10:FF:000003">
    <property type="entry name" value="interleukin enhancer-binding factor 3 isoform X2"/>
    <property type="match status" value="1"/>
</dbReference>
<dbReference type="InterPro" id="IPR033099">
    <property type="entry name" value="DSRM1_ILF3"/>
</dbReference>
<dbReference type="GO" id="GO:0005737">
    <property type="term" value="C:cytoplasm"/>
    <property type="evidence" value="ECO:0007669"/>
    <property type="project" value="UniProtKB-SubCell"/>
</dbReference>
<feature type="region of interest" description="Disordered" evidence="13">
    <location>
        <begin position="622"/>
        <end position="781"/>
    </location>
</feature>
<evidence type="ECO:0000256" key="14">
    <source>
        <dbReference type="SAM" id="SignalP"/>
    </source>
</evidence>
<evidence type="ECO:0000313" key="18">
    <source>
        <dbReference type="Proteomes" id="UP001221898"/>
    </source>
</evidence>
<dbReference type="PANTHER" id="PTHR45762">
    <property type="entry name" value="ZINC FINGER RNA-BINDING PROTEIN"/>
    <property type="match status" value="1"/>
</dbReference>
<evidence type="ECO:0000256" key="12">
    <source>
        <dbReference type="PROSITE-ProRule" id="PRU00266"/>
    </source>
</evidence>
<evidence type="ECO:0000256" key="4">
    <source>
        <dbReference type="ARBA" id="ARBA00022553"/>
    </source>
</evidence>
<feature type="domain" description="DRBM" evidence="15">
    <location>
        <begin position="309"/>
        <end position="378"/>
    </location>
</feature>
<evidence type="ECO:0000256" key="3">
    <source>
        <dbReference type="ARBA" id="ARBA00022490"/>
    </source>
</evidence>
<evidence type="ECO:0000256" key="9">
    <source>
        <dbReference type="ARBA" id="ARBA00023125"/>
    </source>
</evidence>
<feature type="domain" description="DZF" evidence="16">
    <location>
        <begin position="1"/>
        <end position="285"/>
    </location>
</feature>
<dbReference type="AlphaFoldDB" id="A0AAD7SME1"/>
<feature type="region of interest" description="Disordered" evidence="13">
    <location>
        <begin position="524"/>
        <end position="581"/>
    </location>
</feature>
<feature type="chain" id="PRO_5042233781" description="Interleukin enhancer-binding factor 3 homolog" evidence="14">
    <location>
        <begin position="18"/>
        <end position="781"/>
    </location>
</feature>
<keyword evidence="6 12" id="KW-0694">RNA-binding</keyword>
<dbReference type="PANTHER" id="PTHR45762:SF4">
    <property type="entry name" value="INTERLEUKIN ENHANCER-BINDING FACTOR 3"/>
    <property type="match status" value="1"/>
</dbReference>
<dbReference type="GO" id="GO:0051607">
    <property type="term" value="P:defense response to virus"/>
    <property type="evidence" value="ECO:0007669"/>
    <property type="project" value="UniProtKB-KW"/>
</dbReference>
<evidence type="ECO:0000256" key="1">
    <source>
        <dbReference type="ARBA" id="ARBA00004123"/>
    </source>
</evidence>
<feature type="compositionally biased region" description="Basic residues" evidence="13">
    <location>
        <begin position="560"/>
        <end position="571"/>
    </location>
</feature>
<evidence type="ECO:0000256" key="5">
    <source>
        <dbReference type="ARBA" id="ARBA00022737"/>
    </source>
</evidence>
<dbReference type="PROSITE" id="PS51703">
    <property type="entry name" value="DZF"/>
    <property type="match status" value="1"/>
</dbReference>
<dbReference type="CDD" id="cd19910">
    <property type="entry name" value="DSRM_ILF3_rpt1"/>
    <property type="match status" value="1"/>
</dbReference>
<dbReference type="InterPro" id="IPR043519">
    <property type="entry name" value="NT_sf"/>
</dbReference>
<dbReference type="GO" id="GO:0003725">
    <property type="term" value="F:double-stranded RNA binding"/>
    <property type="evidence" value="ECO:0007669"/>
    <property type="project" value="InterPro"/>
</dbReference>
<feature type="compositionally biased region" description="Gly residues" evidence="13">
    <location>
        <begin position="545"/>
        <end position="554"/>
    </location>
</feature>
<dbReference type="GO" id="GO:0003727">
    <property type="term" value="F:single-stranded RNA binding"/>
    <property type="evidence" value="ECO:0007669"/>
    <property type="project" value="TreeGrafter"/>
</dbReference>
<dbReference type="CDD" id="cd19912">
    <property type="entry name" value="DSRM_ILF3_rpt2"/>
    <property type="match status" value="1"/>
</dbReference>
<evidence type="ECO:0000256" key="13">
    <source>
        <dbReference type="SAM" id="MobiDB-lite"/>
    </source>
</evidence>